<reference evidence="2" key="1">
    <citation type="submission" date="2021-11" db="EMBL/GenBank/DDBJ databases">
        <authorList>
            <person name="Herlambang A."/>
            <person name="Guo Y."/>
            <person name="Takashima Y."/>
            <person name="Nishizawa T."/>
        </authorList>
    </citation>
    <scope>NUCLEOTIDE SEQUENCE</scope>
    <source>
        <strain evidence="2">E1425</strain>
    </source>
</reference>
<dbReference type="AlphaFoldDB" id="A0A9P3H8X0"/>
<dbReference type="SUPFAM" id="SSF53474">
    <property type="entry name" value="alpha/beta-Hydrolases"/>
    <property type="match status" value="1"/>
</dbReference>
<dbReference type="GO" id="GO:0016787">
    <property type="term" value="F:hydrolase activity"/>
    <property type="evidence" value="ECO:0007669"/>
    <property type="project" value="InterPro"/>
</dbReference>
<dbReference type="InterPro" id="IPR002925">
    <property type="entry name" value="Dienelactn_hydro"/>
</dbReference>
<dbReference type="EMBL" id="BQFW01000006">
    <property type="protein sequence ID" value="GJJ72285.1"/>
    <property type="molecule type" value="Genomic_DNA"/>
</dbReference>
<dbReference type="OrthoDB" id="17560at2759"/>
<evidence type="ECO:0000313" key="3">
    <source>
        <dbReference type="Proteomes" id="UP000827284"/>
    </source>
</evidence>
<dbReference type="Gene3D" id="3.40.50.1820">
    <property type="entry name" value="alpha/beta hydrolase"/>
    <property type="match status" value="1"/>
</dbReference>
<name>A0A9P3H8X0_9FUNG</name>
<accession>A0A9P3H8X0</accession>
<keyword evidence="3" id="KW-1185">Reference proteome</keyword>
<reference evidence="2" key="2">
    <citation type="journal article" date="2022" name="Microbiol. Resour. Announc.">
        <title>Whole-Genome Sequence of Entomortierella parvispora E1425, a Mucoromycotan Fungus Associated with Burkholderiaceae-Related Endosymbiotic Bacteria.</title>
        <authorList>
            <person name="Herlambang A."/>
            <person name="Guo Y."/>
            <person name="Takashima Y."/>
            <person name="Narisawa K."/>
            <person name="Ohta H."/>
            <person name="Nishizawa T."/>
        </authorList>
    </citation>
    <scope>NUCLEOTIDE SEQUENCE</scope>
    <source>
        <strain evidence="2">E1425</strain>
    </source>
</reference>
<dbReference type="PANTHER" id="PTHR47668">
    <property type="entry name" value="DIENELACTONE HYDROLASE FAMILY PROTEIN (AFU_ORTHOLOGUE AFUA_6G01940)"/>
    <property type="match status" value="1"/>
</dbReference>
<proteinExistence type="predicted"/>
<dbReference type="PANTHER" id="PTHR47668:SF1">
    <property type="entry name" value="DIENELACTONE HYDROLASE DOMAIN-CONTAINING PROTEIN-RELATED"/>
    <property type="match status" value="1"/>
</dbReference>
<dbReference type="Pfam" id="PF01738">
    <property type="entry name" value="DLH"/>
    <property type="match status" value="1"/>
</dbReference>
<feature type="domain" description="Dienelactone hydrolase" evidence="1">
    <location>
        <begin position="39"/>
        <end position="248"/>
    </location>
</feature>
<dbReference type="InterPro" id="IPR029058">
    <property type="entry name" value="AB_hydrolase_fold"/>
</dbReference>
<gene>
    <name evidence="2" type="ORF">EMPS_04642</name>
</gene>
<evidence type="ECO:0000259" key="1">
    <source>
        <dbReference type="Pfam" id="PF01738"/>
    </source>
</evidence>
<protein>
    <recommendedName>
        <fullName evidence="1">Dienelactone hydrolase domain-containing protein</fullName>
    </recommendedName>
</protein>
<sequence length="259" mass="28422">MSGLTDSCCNTPATETVWAKKGEEKILHVANHEQHEHKTYRTGPKTATTGIIGVYDVMGYHPTGIQFFDRLAVAHGGFQVSVPNFFYKTNKVPPELFGDRPKLMEWLGANGSYGAPSHVDSVIHAAVEDLRKDGCTHFVIYGQCWGALKALEAAADEKMPFLAAGGPHPSMMTEELMKNARCPVILLPAKDDPDMVPLVAIANEKNTKIKSEQHRFPTVQHGWTGGRGDWSNPEQKKCAEEAIHLLATFTNKVVEASKA</sequence>
<evidence type="ECO:0000313" key="2">
    <source>
        <dbReference type="EMBL" id="GJJ72285.1"/>
    </source>
</evidence>
<dbReference type="Proteomes" id="UP000827284">
    <property type="component" value="Unassembled WGS sequence"/>
</dbReference>
<organism evidence="2 3">
    <name type="scientific">Entomortierella parvispora</name>
    <dbReference type="NCBI Taxonomy" id="205924"/>
    <lineage>
        <taxon>Eukaryota</taxon>
        <taxon>Fungi</taxon>
        <taxon>Fungi incertae sedis</taxon>
        <taxon>Mucoromycota</taxon>
        <taxon>Mortierellomycotina</taxon>
        <taxon>Mortierellomycetes</taxon>
        <taxon>Mortierellales</taxon>
        <taxon>Mortierellaceae</taxon>
        <taxon>Entomortierella</taxon>
    </lineage>
</organism>
<comment type="caution">
    <text evidence="2">The sequence shown here is derived from an EMBL/GenBank/DDBJ whole genome shotgun (WGS) entry which is preliminary data.</text>
</comment>